<evidence type="ECO:0000259" key="6">
    <source>
        <dbReference type="PROSITE" id="PS50003"/>
    </source>
</evidence>
<dbReference type="InterPro" id="IPR001849">
    <property type="entry name" value="PH_domain"/>
</dbReference>
<dbReference type="GO" id="GO:0005886">
    <property type="term" value="C:plasma membrane"/>
    <property type="evidence" value="ECO:0007669"/>
    <property type="project" value="TreeGrafter"/>
</dbReference>
<feature type="compositionally biased region" description="Basic and acidic residues" evidence="5">
    <location>
        <begin position="1607"/>
        <end position="1621"/>
    </location>
</feature>
<feature type="region of interest" description="Disordered" evidence="5">
    <location>
        <begin position="1497"/>
        <end position="1592"/>
    </location>
</feature>
<dbReference type="CDD" id="cd00063">
    <property type="entry name" value="FN3"/>
    <property type="match status" value="1"/>
</dbReference>
<dbReference type="Proteomes" id="UP001432322">
    <property type="component" value="Unassembled WGS sequence"/>
</dbReference>
<dbReference type="InterPro" id="IPR036028">
    <property type="entry name" value="SH3-like_dom_sf"/>
</dbReference>
<feature type="compositionally biased region" description="Polar residues" evidence="5">
    <location>
        <begin position="1546"/>
        <end position="1566"/>
    </location>
</feature>
<feature type="region of interest" description="Disordered" evidence="5">
    <location>
        <begin position="2021"/>
        <end position="2057"/>
    </location>
</feature>
<accession>A0AAV5WD50</accession>
<dbReference type="PROSITE" id="PS50003">
    <property type="entry name" value="PH_DOMAIN"/>
    <property type="match status" value="2"/>
</dbReference>
<feature type="compositionally biased region" description="Acidic residues" evidence="5">
    <location>
        <begin position="1636"/>
        <end position="1659"/>
    </location>
</feature>
<evidence type="ECO:0000313" key="10">
    <source>
        <dbReference type="Proteomes" id="UP001432322"/>
    </source>
</evidence>
<feature type="compositionally biased region" description="Acidic residues" evidence="5">
    <location>
        <begin position="1522"/>
        <end position="1532"/>
    </location>
</feature>
<evidence type="ECO:0000256" key="1">
    <source>
        <dbReference type="ARBA" id="ARBA00004496"/>
    </source>
</evidence>
<dbReference type="CDD" id="cd00160">
    <property type="entry name" value="RhoGEF"/>
    <property type="match status" value="2"/>
</dbReference>
<dbReference type="PROSITE" id="PS00741">
    <property type="entry name" value="DH_1"/>
    <property type="match status" value="1"/>
</dbReference>
<dbReference type="PANTHER" id="PTHR22826:SF106">
    <property type="entry name" value="TRIO, ISOFORM A"/>
    <property type="match status" value="1"/>
</dbReference>
<evidence type="ECO:0000313" key="9">
    <source>
        <dbReference type="EMBL" id="GMT28628.1"/>
    </source>
</evidence>
<dbReference type="Gene3D" id="1.20.58.60">
    <property type="match status" value="2"/>
</dbReference>
<dbReference type="SMART" id="SM00150">
    <property type="entry name" value="SPEC"/>
    <property type="match status" value="2"/>
</dbReference>
<dbReference type="InterPro" id="IPR001251">
    <property type="entry name" value="CRAL-TRIO_dom"/>
</dbReference>
<dbReference type="GO" id="GO:0005737">
    <property type="term" value="C:cytoplasm"/>
    <property type="evidence" value="ECO:0007669"/>
    <property type="project" value="UniProtKB-SubCell"/>
</dbReference>
<feature type="coiled-coil region" evidence="4">
    <location>
        <begin position="709"/>
        <end position="736"/>
    </location>
</feature>
<evidence type="ECO:0000259" key="8">
    <source>
        <dbReference type="PROSITE" id="PS50853"/>
    </source>
</evidence>
<feature type="domain" description="DH" evidence="7">
    <location>
        <begin position="1173"/>
        <end position="1352"/>
    </location>
</feature>
<dbReference type="SUPFAM" id="SSF50044">
    <property type="entry name" value="SH3-domain"/>
    <property type="match status" value="1"/>
</dbReference>
<dbReference type="InterPro" id="IPR036116">
    <property type="entry name" value="FN3_sf"/>
</dbReference>
<feature type="domain" description="Fibronectin type-III" evidence="8">
    <location>
        <begin position="2275"/>
        <end position="2363"/>
    </location>
</feature>
<feature type="compositionally biased region" description="Basic and acidic residues" evidence="5">
    <location>
        <begin position="1497"/>
        <end position="1510"/>
    </location>
</feature>
<keyword evidence="10" id="KW-1185">Reference proteome</keyword>
<dbReference type="SMART" id="SM00516">
    <property type="entry name" value="SEC14"/>
    <property type="match status" value="1"/>
</dbReference>
<feature type="compositionally biased region" description="Basic residues" evidence="5">
    <location>
        <begin position="1567"/>
        <end position="1576"/>
    </location>
</feature>
<dbReference type="InterPro" id="IPR051336">
    <property type="entry name" value="RhoGEF_Guanine_NuclExch_SF"/>
</dbReference>
<dbReference type="Pfam" id="PF00621">
    <property type="entry name" value="RhoGEF"/>
    <property type="match status" value="2"/>
</dbReference>
<dbReference type="SUPFAM" id="SSF50729">
    <property type="entry name" value="PH domain-like"/>
    <property type="match status" value="2"/>
</dbReference>
<comment type="caution">
    <text evidence="9">The sequence shown here is derived from an EMBL/GenBank/DDBJ whole genome shotgun (WGS) entry which is preliminary data.</text>
</comment>
<dbReference type="Pfam" id="PF22697">
    <property type="entry name" value="SOS1_NGEF_PH"/>
    <property type="match status" value="2"/>
</dbReference>
<feature type="coiled-coil region" evidence="4">
    <location>
        <begin position="309"/>
        <end position="346"/>
    </location>
</feature>
<evidence type="ECO:0000256" key="5">
    <source>
        <dbReference type="SAM" id="MobiDB-lite"/>
    </source>
</evidence>
<dbReference type="Gene3D" id="3.40.525.10">
    <property type="entry name" value="CRAL-TRIO lipid binding domain"/>
    <property type="match status" value="1"/>
</dbReference>
<dbReference type="GO" id="GO:0007411">
    <property type="term" value="P:axon guidance"/>
    <property type="evidence" value="ECO:0007669"/>
    <property type="project" value="TreeGrafter"/>
</dbReference>
<gene>
    <name evidence="9" type="ORF">PFISCL1PPCAC_19925</name>
</gene>
<feature type="domain" description="PH" evidence="6">
    <location>
        <begin position="1365"/>
        <end position="1480"/>
    </location>
</feature>
<dbReference type="FunFam" id="1.20.900.10:FF:000008">
    <property type="entry name" value="rho guanine nucleotide exchange factor 25"/>
    <property type="match status" value="1"/>
</dbReference>
<feature type="compositionally biased region" description="Basic and acidic residues" evidence="5">
    <location>
        <begin position="1533"/>
        <end position="1545"/>
    </location>
</feature>
<dbReference type="InterPro" id="IPR055251">
    <property type="entry name" value="SOS1_NGEF_PH"/>
</dbReference>
<feature type="domain" description="PH" evidence="6">
    <location>
        <begin position="1871"/>
        <end position="1976"/>
    </location>
</feature>
<organism evidence="9 10">
    <name type="scientific">Pristionchus fissidentatus</name>
    <dbReference type="NCBI Taxonomy" id="1538716"/>
    <lineage>
        <taxon>Eukaryota</taxon>
        <taxon>Metazoa</taxon>
        <taxon>Ecdysozoa</taxon>
        <taxon>Nematoda</taxon>
        <taxon>Chromadorea</taxon>
        <taxon>Rhabditida</taxon>
        <taxon>Rhabditina</taxon>
        <taxon>Diplogasteromorpha</taxon>
        <taxon>Diplogasteroidea</taxon>
        <taxon>Neodiplogasteridae</taxon>
        <taxon>Pristionchus</taxon>
    </lineage>
</organism>
<dbReference type="GO" id="GO:0019898">
    <property type="term" value="C:extrinsic component of membrane"/>
    <property type="evidence" value="ECO:0007669"/>
    <property type="project" value="TreeGrafter"/>
</dbReference>
<keyword evidence="2" id="KW-0963">Cytoplasm</keyword>
<feature type="compositionally biased region" description="Low complexity" evidence="5">
    <location>
        <begin position="2022"/>
        <end position="2042"/>
    </location>
</feature>
<keyword evidence="4" id="KW-0175">Coiled coil</keyword>
<dbReference type="Gene3D" id="2.60.40.10">
    <property type="entry name" value="Immunoglobulins"/>
    <property type="match status" value="2"/>
</dbReference>
<dbReference type="SUPFAM" id="SSF46966">
    <property type="entry name" value="Spectrin repeat"/>
    <property type="match status" value="2"/>
</dbReference>
<dbReference type="InterPro" id="IPR035899">
    <property type="entry name" value="DBL_dom_sf"/>
</dbReference>
<dbReference type="SUPFAM" id="SSF48726">
    <property type="entry name" value="Immunoglobulin"/>
    <property type="match status" value="1"/>
</dbReference>
<dbReference type="InterPro" id="IPR013783">
    <property type="entry name" value="Ig-like_fold"/>
</dbReference>
<name>A0AAV5WD50_9BILA</name>
<dbReference type="Pfam" id="PF13716">
    <property type="entry name" value="CRAL_TRIO_2"/>
    <property type="match status" value="1"/>
</dbReference>
<dbReference type="SUPFAM" id="SSF52087">
    <property type="entry name" value="CRAL/TRIO domain"/>
    <property type="match status" value="1"/>
</dbReference>
<keyword evidence="3" id="KW-0344">Guanine-nucleotide releasing factor</keyword>
<evidence type="ECO:0000256" key="3">
    <source>
        <dbReference type="ARBA" id="ARBA00022658"/>
    </source>
</evidence>
<feature type="domain" description="DH" evidence="7">
    <location>
        <begin position="1675"/>
        <end position="1853"/>
    </location>
</feature>
<dbReference type="PANTHER" id="PTHR22826">
    <property type="entry name" value="RHO GUANINE EXCHANGE FACTOR-RELATED"/>
    <property type="match status" value="1"/>
</dbReference>
<dbReference type="InterPro" id="IPR018159">
    <property type="entry name" value="Spectrin/alpha-actinin"/>
</dbReference>
<feature type="region of interest" description="Disordered" evidence="5">
    <location>
        <begin position="1604"/>
        <end position="1664"/>
    </location>
</feature>
<dbReference type="CDD" id="cd00170">
    <property type="entry name" value="SEC14"/>
    <property type="match status" value="1"/>
</dbReference>
<dbReference type="EMBL" id="BTSY01000005">
    <property type="protein sequence ID" value="GMT28628.1"/>
    <property type="molecule type" value="Genomic_DNA"/>
</dbReference>
<dbReference type="InterPro" id="IPR036179">
    <property type="entry name" value="Ig-like_dom_sf"/>
</dbReference>
<dbReference type="InterPro" id="IPR000219">
    <property type="entry name" value="DH_dom"/>
</dbReference>
<protein>
    <submittedName>
        <fullName evidence="9">Uncharacterized protein</fullName>
    </submittedName>
</protein>
<dbReference type="SUPFAM" id="SSF48065">
    <property type="entry name" value="DBL homology domain (DH-domain)"/>
    <property type="match status" value="2"/>
</dbReference>
<dbReference type="GO" id="GO:0005085">
    <property type="term" value="F:guanyl-nucleotide exchange factor activity"/>
    <property type="evidence" value="ECO:0007669"/>
    <property type="project" value="UniProtKB-KW"/>
</dbReference>
<dbReference type="InterPro" id="IPR011993">
    <property type="entry name" value="PH-like_dom_sf"/>
</dbReference>
<dbReference type="SMART" id="SM00233">
    <property type="entry name" value="PH"/>
    <property type="match status" value="2"/>
</dbReference>
<evidence type="ECO:0000259" key="7">
    <source>
        <dbReference type="PROSITE" id="PS50010"/>
    </source>
</evidence>
<comment type="subcellular location">
    <subcellularLocation>
        <location evidence="1">Cytoplasm</location>
    </subcellularLocation>
</comment>
<dbReference type="InterPro" id="IPR003961">
    <property type="entry name" value="FN3_dom"/>
</dbReference>
<dbReference type="SMART" id="SM00325">
    <property type="entry name" value="RhoGEF"/>
    <property type="match status" value="2"/>
</dbReference>
<evidence type="ECO:0000256" key="4">
    <source>
        <dbReference type="SAM" id="Coils"/>
    </source>
</evidence>
<dbReference type="Gene3D" id="1.20.900.10">
    <property type="entry name" value="Dbl homology (DH) domain"/>
    <property type="match status" value="2"/>
</dbReference>
<dbReference type="GO" id="GO:0035556">
    <property type="term" value="P:intracellular signal transduction"/>
    <property type="evidence" value="ECO:0007669"/>
    <property type="project" value="InterPro"/>
</dbReference>
<sequence length="2386" mass="272779">MDVKKDECVIGAEDIVHILRDSLVSAPGGRDREGRPLLILTPRDTPANPDHLRNAFMYMQRVAVDSDRGFTVVVDMRGSAKWEAAKAMLKALNQVTERTKSVIHLVLIIQPQSFWEKQKAHFSNSCIKAEVQYITCDKLSRFFDVTELPRELGGTFSFDYDEWLELRLELENWIWKVAEWMKVLDECKNIMRSSSAPTCVKSAQDSITMHTEIQKRILSVPLDELDRASAVIHSRIKNGEQKGGDLDSALPHINTTIASLVRLKEEVYDMWKDRREELNDIHQCTLLDKDTEGLLSWLMSRGDLIMRDINEIGDNVEEIERKLMDLNELEESLKSAEINLNGVESSAARIRRTNRNVGKISEEFHRLEDLIAKRRHLLTCCIVFHRAESEYYANWKEWRGVRAEEVRDDSIDIDDSIQRNEEMWKSADSAFLIAMEGGGKLGQAWKAIDCGFGEKNAKERQTRLSIHHRQLEDSYKRAKKRLHMVTAFDAFQQDMKKVFDWLEEHGEPYLNKNSGIGDDKAQATHLRHNHLQFRDIARSTHVNAKKLYEVGEDCCNSGLFNNDAIRVLLNQLTERMNGFDNRIEQRLTMLNQATLFYTHHDELLVWYEEMEKKYSNLLIHTSIVECEHDNKQWSLESDGTSQAYATTVAEGTLLVKTIDDMSAMESNGGIERNVVTKLYQMLAVINERNSDLMQLWQRQRPALQFAVRLANVLSEMQDLQDQMISWEQDMHSLVRSDGFVSNASQVSPFHADNEKKVRVAVDNLSSSVNEIVQLMNAHHLNDLRTVENEKVSDLIRWRVKDIENAQVAVMRSATETSRKLEGAKRANMFKEYCKEWLDICANGEMRLLQLCQSLPTNINDALRMTSELAESRRDFEERVSQRAPIYRTRLNEILAMNVVDRNRVLEWNMEVSRSLDRLNLYFNDRRKALKVGTDFYKTYSNVVPILDHLEKEYKLKGESDWCSRVESSRPAHERSSAMAVAVSEHLAVREKFQKGCQYAQKTSDLFLRYIDRCPSNSQQRECSQHVHRLRAKVMHQQSKILELWATKKRELVRCHQYLLLDASREQITRSLVQEVERLMGRLRGKEGEERNEILIEMELCMKEHRGNIQSVISTGETMMGESEMHKGDIENTLRLIREVYNGIVMRVNELEVGKKNELSLDMRLRPSIDVKKGVSEPMRELLHTEAIYIGDLERCIKVYVEGFDRMEKEGKLPALLKGKRAEIFGNMEEIYAFHSDIFYVELLKYEHEPELVGCSFTVFVGSLSELYTSYCAHKDLNKNLLHQQETIEFFDSMREAHKMETNNSLDSLLIKPVQRVTRYGLLMKELCKEATGEGITEALEAVHNIPKKANDIIHLNYVDSKDKEQLLSAGSLVTQDTLTVWESKSLIKGKGKERQVFLFELALAVMKKVTEGGHMKTRYFLKSKPIYLSEVNVVEHVEGDSCKFALRMGEIGTNDNRMELRAKSESEKIAWIRKLREQIHGQDLVSLRLGWDSFTPREEAASERSDETKRSSLQSISSTETDGIEGAEEREEGESMKEERRDSKWNRNTNPDRPSINSPHSSSTASAKRKSIRRIFSHSSRPSPSSLSREVVRENQCGRGVVLSGVKEMDWTGEREGKGLEEGLPPPMEEMRKGEEEGDEIKEGEEKEEKEEKEEEYEEDVKKEEKTPQEMARFKRRYVLMELVETEKDYIKDLGSVVDGYMAEMQEKDLPEDLQGKDKIIFANIAQIHEFHKTSFVKEIERCLDDYNASASAFVKYERRLHTLYVKYCQNKPKSDYLVSMDAFEQYFADTKARLGHKVALCDLLIKPVQRIMKYQLLLKDILKFTLRAQDSTEMLDKALAVMHVVPKACDDMMQVGRLQNFDGNLNAQGKLMHQGTVSLSEPGVAGTAKMKERRIFLFEQSAIIADCIMPKKEFGNPNYIFKNQIMVNKMNVESEVKDVPFAFSIGSSDGPTFIAQCNSEEEKEEWISKVSAQLDQQKTLLAALVDPKRYQSQLAGGVATVSLDENDKKKGGASLFSRFKSAPSGSCPSSVSSGPTSTVPPKVQSPKQAKTKSGLFNFGKKTSKGTSVSGIPAVVTGRYTKQRENEMSVEEGEVVLMMSSNGEFALVERSGDERGYLPISLLAFTQLDGENMGQQIESRRKFFARLDNVAATKALNPLTPSDNIISPSRIYDSLPTTITDRPIIINSLDDIQVKEFSCINLSIQIFCTSPFTVVWRGPAVTREKVELTATNSVSNLKIERVLQSYSGFYSVVATSHCGSAISHCLLTVISKPFPPSNLNFKMISPLAIQLKWSAVPSTLYMIEYKREGMTKFRSVHCGISATKISIRGFKLAVYQFQVVAYNKFWRSDPSNAVSVDFETLAFKVRNTVSDGSLHESLALTHSTQF</sequence>
<reference evidence="9" key="1">
    <citation type="submission" date="2023-10" db="EMBL/GenBank/DDBJ databases">
        <title>Genome assembly of Pristionchus species.</title>
        <authorList>
            <person name="Yoshida K."/>
            <person name="Sommer R.J."/>
        </authorList>
    </citation>
    <scope>NUCLEOTIDE SEQUENCE</scope>
    <source>
        <strain evidence="9">RS5133</strain>
    </source>
</reference>
<dbReference type="PROSITE" id="PS50853">
    <property type="entry name" value="FN3"/>
    <property type="match status" value="1"/>
</dbReference>
<feature type="compositionally biased region" description="Low complexity" evidence="5">
    <location>
        <begin position="1577"/>
        <end position="1589"/>
    </location>
</feature>
<evidence type="ECO:0000256" key="2">
    <source>
        <dbReference type="ARBA" id="ARBA00022490"/>
    </source>
</evidence>
<dbReference type="InterPro" id="IPR001331">
    <property type="entry name" value="GDS_CDC24_CS"/>
</dbReference>
<dbReference type="SUPFAM" id="SSF49265">
    <property type="entry name" value="Fibronectin type III"/>
    <property type="match status" value="1"/>
</dbReference>
<dbReference type="InterPro" id="IPR036865">
    <property type="entry name" value="CRAL-TRIO_dom_sf"/>
</dbReference>
<dbReference type="PROSITE" id="PS50010">
    <property type="entry name" value="DH_2"/>
    <property type="match status" value="2"/>
</dbReference>
<proteinExistence type="predicted"/>
<dbReference type="Gene3D" id="2.30.29.30">
    <property type="entry name" value="Pleckstrin-homology domain (PH domain)/Phosphotyrosine-binding domain (PTB)"/>
    <property type="match status" value="2"/>
</dbReference>